<feature type="transmembrane region" description="Helical" evidence="7">
    <location>
        <begin position="120"/>
        <end position="138"/>
    </location>
</feature>
<dbReference type="InterPro" id="IPR050638">
    <property type="entry name" value="AA-Vitamin_Transporters"/>
</dbReference>
<feature type="transmembrane region" description="Helical" evidence="7">
    <location>
        <begin position="254"/>
        <end position="282"/>
    </location>
</feature>
<reference evidence="9" key="1">
    <citation type="journal article" date="2014" name="Int. J. Syst. Evol. Microbiol.">
        <title>Complete genome sequence of Corynebacterium casei LMG S-19264T (=DSM 44701T), isolated from a smear-ripened cheese.</title>
        <authorList>
            <consortium name="US DOE Joint Genome Institute (JGI-PGF)"/>
            <person name="Walter F."/>
            <person name="Albersmeier A."/>
            <person name="Kalinowski J."/>
            <person name="Ruckert C."/>
        </authorList>
    </citation>
    <scope>NUCLEOTIDE SEQUENCE</scope>
    <source>
        <strain evidence="9">CGMCC 1.14988</strain>
    </source>
</reference>
<dbReference type="PANTHER" id="PTHR32322:SF2">
    <property type="entry name" value="EAMA DOMAIN-CONTAINING PROTEIN"/>
    <property type="match status" value="1"/>
</dbReference>
<feature type="region of interest" description="Disordered" evidence="6">
    <location>
        <begin position="20"/>
        <end position="45"/>
    </location>
</feature>
<keyword evidence="10" id="KW-1185">Reference proteome</keyword>
<gene>
    <name evidence="9" type="ORF">GCM10011354_32900</name>
</gene>
<proteinExistence type="inferred from homology"/>
<dbReference type="InterPro" id="IPR037185">
    <property type="entry name" value="EmrE-like"/>
</dbReference>
<evidence type="ECO:0000256" key="6">
    <source>
        <dbReference type="SAM" id="MobiDB-lite"/>
    </source>
</evidence>
<comment type="subcellular location">
    <subcellularLocation>
        <location evidence="1">Membrane</location>
        <topology evidence="1">Multi-pass membrane protein</topology>
    </subcellularLocation>
</comment>
<reference evidence="9" key="2">
    <citation type="submission" date="2020-09" db="EMBL/GenBank/DDBJ databases">
        <authorList>
            <person name="Sun Q."/>
            <person name="Zhou Y."/>
        </authorList>
    </citation>
    <scope>NUCLEOTIDE SEQUENCE</scope>
    <source>
        <strain evidence="9">CGMCC 1.14988</strain>
    </source>
</reference>
<organism evidence="9 10">
    <name type="scientific">Egicoccus halophilus</name>
    <dbReference type="NCBI Taxonomy" id="1670830"/>
    <lineage>
        <taxon>Bacteria</taxon>
        <taxon>Bacillati</taxon>
        <taxon>Actinomycetota</taxon>
        <taxon>Nitriliruptoria</taxon>
        <taxon>Egicoccales</taxon>
        <taxon>Egicoccaceae</taxon>
        <taxon>Egicoccus</taxon>
    </lineage>
</organism>
<dbReference type="OrthoDB" id="9812547at2"/>
<feature type="compositionally biased region" description="Basic and acidic residues" evidence="6">
    <location>
        <begin position="387"/>
        <end position="402"/>
    </location>
</feature>
<dbReference type="InterPro" id="IPR000620">
    <property type="entry name" value="EamA_dom"/>
</dbReference>
<comment type="caution">
    <text evidence="9">The sequence shown here is derived from an EMBL/GenBank/DDBJ whole genome shotgun (WGS) entry which is preliminary data.</text>
</comment>
<feature type="region of interest" description="Disordered" evidence="6">
    <location>
        <begin position="366"/>
        <end position="402"/>
    </location>
</feature>
<evidence type="ECO:0000259" key="8">
    <source>
        <dbReference type="Pfam" id="PF00892"/>
    </source>
</evidence>
<feature type="transmembrane region" description="Helical" evidence="7">
    <location>
        <begin position="227"/>
        <end position="248"/>
    </location>
</feature>
<dbReference type="SUPFAM" id="SSF103481">
    <property type="entry name" value="Multidrug resistance efflux transporter EmrE"/>
    <property type="match status" value="2"/>
</dbReference>
<evidence type="ECO:0000256" key="2">
    <source>
        <dbReference type="ARBA" id="ARBA00007362"/>
    </source>
</evidence>
<feature type="transmembrane region" description="Helical" evidence="7">
    <location>
        <begin position="173"/>
        <end position="189"/>
    </location>
</feature>
<dbReference type="Pfam" id="PF00892">
    <property type="entry name" value="EamA"/>
    <property type="match status" value="2"/>
</dbReference>
<feature type="domain" description="EamA" evidence="8">
    <location>
        <begin position="55"/>
        <end position="188"/>
    </location>
</feature>
<evidence type="ECO:0000256" key="3">
    <source>
        <dbReference type="ARBA" id="ARBA00022692"/>
    </source>
</evidence>
<feature type="domain" description="EamA" evidence="8">
    <location>
        <begin position="199"/>
        <end position="336"/>
    </location>
</feature>
<evidence type="ECO:0000313" key="9">
    <source>
        <dbReference type="EMBL" id="GGI09201.1"/>
    </source>
</evidence>
<dbReference type="RefSeq" id="WP_130650273.1">
    <property type="nucleotide sequence ID" value="NZ_BMHA01000014.1"/>
</dbReference>
<evidence type="ECO:0000256" key="4">
    <source>
        <dbReference type="ARBA" id="ARBA00022989"/>
    </source>
</evidence>
<evidence type="ECO:0000256" key="1">
    <source>
        <dbReference type="ARBA" id="ARBA00004141"/>
    </source>
</evidence>
<dbReference type="EMBL" id="BMHA01000014">
    <property type="protein sequence ID" value="GGI09201.1"/>
    <property type="molecule type" value="Genomic_DNA"/>
</dbReference>
<dbReference type="GO" id="GO:0016020">
    <property type="term" value="C:membrane"/>
    <property type="evidence" value="ECO:0007669"/>
    <property type="project" value="UniProtKB-SubCell"/>
</dbReference>
<evidence type="ECO:0000313" key="10">
    <source>
        <dbReference type="Proteomes" id="UP000650511"/>
    </source>
</evidence>
<name>A0A8J3AD30_9ACTN</name>
<feature type="transmembrane region" description="Helical" evidence="7">
    <location>
        <begin position="294"/>
        <end position="313"/>
    </location>
</feature>
<evidence type="ECO:0000256" key="7">
    <source>
        <dbReference type="SAM" id="Phobius"/>
    </source>
</evidence>
<keyword evidence="3 7" id="KW-0812">Transmembrane</keyword>
<sequence>MTRTGNRALTQRLRRARPLARVDGPSASGPDSSSNSGSGSGTGTRSRLERRTVLVVLALFAVYVVWGSTFLAIKVAIETIPPFTMMAIRFAIAGSVLFAWAVRRGDRAGDRVTLRQWRHAVTTGALLLVGGTGLVSLAQTRISSGTAALLCATVPLWMALLGRGMFGERLSPRAWLGLLIGFGGVAALVDPRGGGHLGAMLLVLVATLAWAAGSMRSRTADAPSRPLVAAAMEMLGAALVFSIIAVGSGEASGVVWSAIGIDAILALVYLTTAGSLLAFTAYSWLLRNASTTLVGTYAYVNPVVAVLLGWAFAGELVTGRTVVAGAIILGSVVLLITGRPGEPVPAQATSGGDVFAGEARWHRAKRRVGQLPSAARLYRRPGVEGPRPARRDQEPAWETRTR</sequence>
<keyword evidence="5 7" id="KW-0472">Membrane</keyword>
<evidence type="ECO:0000256" key="5">
    <source>
        <dbReference type="ARBA" id="ARBA00023136"/>
    </source>
</evidence>
<comment type="similarity">
    <text evidence="2">Belongs to the EamA transporter family.</text>
</comment>
<keyword evidence="4 7" id="KW-1133">Transmembrane helix</keyword>
<accession>A0A8J3AD30</accession>
<feature type="transmembrane region" description="Helical" evidence="7">
    <location>
        <begin position="83"/>
        <end position="100"/>
    </location>
</feature>
<protein>
    <recommendedName>
        <fullName evidence="8">EamA domain-containing protein</fullName>
    </recommendedName>
</protein>
<feature type="transmembrane region" description="Helical" evidence="7">
    <location>
        <begin position="195"/>
        <end position="215"/>
    </location>
</feature>
<dbReference type="Proteomes" id="UP000650511">
    <property type="component" value="Unassembled WGS sequence"/>
</dbReference>
<feature type="transmembrane region" description="Helical" evidence="7">
    <location>
        <begin position="319"/>
        <end position="337"/>
    </location>
</feature>
<dbReference type="PANTHER" id="PTHR32322">
    <property type="entry name" value="INNER MEMBRANE TRANSPORTER"/>
    <property type="match status" value="1"/>
</dbReference>
<dbReference type="AlphaFoldDB" id="A0A8J3AD30"/>
<feature type="compositionally biased region" description="Low complexity" evidence="6">
    <location>
        <begin position="23"/>
        <end position="37"/>
    </location>
</feature>
<feature type="transmembrane region" description="Helical" evidence="7">
    <location>
        <begin position="144"/>
        <end position="161"/>
    </location>
</feature>
<feature type="transmembrane region" description="Helical" evidence="7">
    <location>
        <begin position="53"/>
        <end position="77"/>
    </location>
</feature>